<reference evidence="3 4" key="1">
    <citation type="submission" date="2018-07" db="EMBL/GenBank/DDBJ databases">
        <title>Freshwater and sediment microbial communities from various areas in North America, analyzing microbe dynamics in response to fracking.</title>
        <authorList>
            <person name="Lamendella R."/>
        </authorList>
    </citation>
    <scope>NUCLEOTIDE SEQUENCE [LARGE SCALE GENOMIC DNA]</scope>
    <source>
        <strain evidence="3 4">160A</strain>
    </source>
</reference>
<dbReference type="AlphaFoldDB" id="A0A368UV39"/>
<organism evidence="3 4">
    <name type="scientific">Marinilabilia salmonicolor</name>
    <dbReference type="NCBI Taxonomy" id="989"/>
    <lineage>
        <taxon>Bacteria</taxon>
        <taxon>Pseudomonadati</taxon>
        <taxon>Bacteroidota</taxon>
        <taxon>Bacteroidia</taxon>
        <taxon>Marinilabiliales</taxon>
        <taxon>Marinilabiliaceae</taxon>
        <taxon>Marinilabilia</taxon>
    </lineage>
</organism>
<dbReference type="EMBL" id="QPIZ01000015">
    <property type="protein sequence ID" value="RCW32533.1"/>
    <property type="molecule type" value="Genomic_DNA"/>
</dbReference>
<keyword evidence="4" id="KW-1185">Reference proteome</keyword>
<accession>A0A368UV39</accession>
<dbReference type="PANTHER" id="PTHR33886:SF8">
    <property type="entry name" value="UNSATURATED RHAMNOGALACTURONAN HYDROLASE (EUROFUNG)"/>
    <property type="match status" value="1"/>
</dbReference>
<dbReference type="InterPro" id="IPR012341">
    <property type="entry name" value="6hp_glycosidase-like_sf"/>
</dbReference>
<dbReference type="InterPro" id="IPR008928">
    <property type="entry name" value="6-hairpin_glycosidase_sf"/>
</dbReference>
<dbReference type="Gene3D" id="1.50.10.10">
    <property type="match status" value="1"/>
</dbReference>
<feature type="signal peptide" evidence="2">
    <location>
        <begin position="1"/>
        <end position="23"/>
    </location>
</feature>
<dbReference type="PANTHER" id="PTHR33886">
    <property type="entry name" value="UNSATURATED RHAMNOGALACTURONAN HYDROLASE (EUROFUNG)"/>
    <property type="match status" value="1"/>
</dbReference>
<evidence type="ECO:0000256" key="2">
    <source>
        <dbReference type="SAM" id="SignalP"/>
    </source>
</evidence>
<dbReference type="Proteomes" id="UP000252733">
    <property type="component" value="Unassembled WGS sequence"/>
</dbReference>
<keyword evidence="1 3" id="KW-0378">Hydrolase</keyword>
<proteinExistence type="predicted"/>
<protein>
    <submittedName>
        <fullName evidence="3">Unsaturated rhamnogalacturonyl hydrolase</fullName>
    </submittedName>
</protein>
<dbReference type="Pfam" id="PF07470">
    <property type="entry name" value="Glyco_hydro_88"/>
    <property type="match status" value="1"/>
</dbReference>
<evidence type="ECO:0000313" key="4">
    <source>
        <dbReference type="Proteomes" id="UP000252733"/>
    </source>
</evidence>
<comment type="caution">
    <text evidence="3">The sequence shown here is derived from an EMBL/GenBank/DDBJ whole genome shotgun (WGS) entry which is preliminary data.</text>
</comment>
<gene>
    <name evidence="3" type="ORF">DFO77_11578</name>
</gene>
<dbReference type="InterPro" id="IPR052043">
    <property type="entry name" value="PolySaccharide_Degr_Enz"/>
</dbReference>
<feature type="chain" id="PRO_5016644875" evidence="2">
    <location>
        <begin position="24"/>
        <end position="399"/>
    </location>
</feature>
<evidence type="ECO:0000256" key="1">
    <source>
        <dbReference type="ARBA" id="ARBA00022801"/>
    </source>
</evidence>
<keyword evidence="2" id="KW-0732">Signal</keyword>
<sequence length="399" mass="46153">MKKSRILIALIAGFLLLTLSCTGKQNRDASEKYKSYAVQFARSEMKRFPEAWQLDHGTRYVWGYAQGLGCKAMLEVWNATDDPRYYNYVFKWADTMVCEDGSILDYEIEKYNIDYINAGKILFELYDKSGQEKFRMAMDTLLQQLKGHPQTSEGVFWHKKRYPHQIWLDGIYMAGPFMAEYGARYQRPDLIEKALHEVLITAKHTKDPETGLFFHAYDESREQKWADKETGRSPNLWGRAMGWYFMAMVDILDFVPHDHSDREKVIAVIQDFAKAIKIYQDETGLWYQVMDQGGREKNYPEASVSSMFMYALAKSVNKGYLPESYKEMARKSFEGITQDLIEENEDGTLLLTQCCAVAGLGGHPYRDGSYAYYVNERIRDNDAKATGPFIMGCLEMAKF</sequence>
<evidence type="ECO:0000313" key="3">
    <source>
        <dbReference type="EMBL" id="RCW32533.1"/>
    </source>
</evidence>
<dbReference type="InterPro" id="IPR010905">
    <property type="entry name" value="Glyco_hydro_88"/>
</dbReference>
<dbReference type="RefSeq" id="WP_114437292.1">
    <property type="nucleotide sequence ID" value="NZ_QPIZ01000015.1"/>
</dbReference>
<dbReference type="PROSITE" id="PS51257">
    <property type="entry name" value="PROKAR_LIPOPROTEIN"/>
    <property type="match status" value="1"/>
</dbReference>
<name>A0A368UV39_9BACT</name>
<dbReference type="SUPFAM" id="SSF48208">
    <property type="entry name" value="Six-hairpin glycosidases"/>
    <property type="match status" value="1"/>
</dbReference>
<dbReference type="GO" id="GO:0016787">
    <property type="term" value="F:hydrolase activity"/>
    <property type="evidence" value="ECO:0007669"/>
    <property type="project" value="UniProtKB-KW"/>
</dbReference>
<dbReference type="GO" id="GO:0005975">
    <property type="term" value="P:carbohydrate metabolic process"/>
    <property type="evidence" value="ECO:0007669"/>
    <property type="project" value="InterPro"/>
</dbReference>